<dbReference type="InterPro" id="IPR001663">
    <property type="entry name" value="Rng_hydr_dOase-A"/>
</dbReference>
<evidence type="ECO:0000256" key="6">
    <source>
        <dbReference type="ARBA" id="ARBA00023014"/>
    </source>
</evidence>
<keyword evidence="6" id="KW-0411">Iron-sulfur</keyword>
<dbReference type="EMBL" id="FRAP01000009">
    <property type="protein sequence ID" value="SHK64965.1"/>
    <property type="molecule type" value="Genomic_DNA"/>
</dbReference>
<dbReference type="AlphaFoldDB" id="A0A1M6U6R5"/>
<dbReference type="GO" id="GO:0051537">
    <property type="term" value="F:2 iron, 2 sulfur cluster binding"/>
    <property type="evidence" value="ECO:0007669"/>
    <property type="project" value="UniProtKB-KW"/>
</dbReference>
<dbReference type="GO" id="GO:0016705">
    <property type="term" value="F:oxidoreductase activity, acting on paired donors, with incorporation or reduction of molecular oxygen"/>
    <property type="evidence" value="ECO:0007669"/>
    <property type="project" value="UniProtKB-ARBA"/>
</dbReference>
<evidence type="ECO:0000313" key="8">
    <source>
        <dbReference type="EMBL" id="SHK64965.1"/>
    </source>
</evidence>
<accession>A0A1M6U6R5</accession>
<keyword evidence="2" id="KW-0001">2Fe-2S</keyword>
<dbReference type="InterPro" id="IPR036922">
    <property type="entry name" value="Rieske_2Fe-2S_sf"/>
</dbReference>
<dbReference type="GO" id="GO:0051213">
    <property type="term" value="F:dioxygenase activity"/>
    <property type="evidence" value="ECO:0007669"/>
    <property type="project" value="UniProtKB-KW"/>
</dbReference>
<dbReference type="InterPro" id="IPR015879">
    <property type="entry name" value="Ring_hydroxy_dOase_asu_C_dom"/>
</dbReference>
<dbReference type="Gene3D" id="3.90.380.10">
    <property type="entry name" value="Naphthalene 1,2-dioxygenase Alpha Subunit, Chain A, domain 1"/>
    <property type="match status" value="1"/>
</dbReference>
<dbReference type="InterPro" id="IPR017941">
    <property type="entry name" value="Rieske_2Fe-2S"/>
</dbReference>
<dbReference type="CDD" id="cd03469">
    <property type="entry name" value="Rieske_RO_Alpha_N"/>
    <property type="match status" value="1"/>
</dbReference>
<dbReference type="SUPFAM" id="SSF50022">
    <property type="entry name" value="ISP domain"/>
    <property type="match status" value="1"/>
</dbReference>
<organism evidence="8 9">
    <name type="scientific">Pseudonocardia thermophila</name>
    <dbReference type="NCBI Taxonomy" id="1848"/>
    <lineage>
        <taxon>Bacteria</taxon>
        <taxon>Bacillati</taxon>
        <taxon>Actinomycetota</taxon>
        <taxon>Actinomycetes</taxon>
        <taxon>Pseudonocardiales</taxon>
        <taxon>Pseudonocardiaceae</taxon>
        <taxon>Pseudonocardia</taxon>
    </lineage>
</organism>
<sequence length="410" mass="46793">MKRPLSPRAIAAAERVLADVDRCTDPVATARLLPPEVYTSEDFWEFEKEAIFYREWLCIGHVNEIPRPGDQLPLTILDEPIVMLRDLSGEVRVMSAVCRHRGMPLFGGLAAEGRTPASPCLNGRRIKCPYHNWQFELDGRLVAAPSMTETVPVKQLREMIRLPQIRHEVFHGLVFVNFDDEAEPLAPTVRRMDEELSTFGLEDLVPMPAVVYENQQWNWKIHHDNALEPYHTSYVHRGVHEAAPAKNARFYEFEEGDGQIMHPTYLVDEDAGLASTDGRRTTQIIPGLTEEQRKRVMFASIPPMLFSILQPTFVQLAMIHPTGPGSFDLRRVNLYPKSAVESPGFHEAYRKFQERKELAIHQDAVTTAALQQGLRSRFAPRGPLSWLESNIPQLNQWLIERYRKALATDV</sequence>
<dbReference type="Gene3D" id="2.102.10.10">
    <property type="entry name" value="Rieske [2Fe-2S] iron-sulphur domain"/>
    <property type="match status" value="1"/>
</dbReference>
<dbReference type="Pfam" id="PF00848">
    <property type="entry name" value="Ring_hydroxyl_A"/>
    <property type="match status" value="1"/>
</dbReference>
<dbReference type="PROSITE" id="PS51296">
    <property type="entry name" value="RIESKE"/>
    <property type="match status" value="1"/>
</dbReference>
<dbReference type="Proteomes" id="UP000184363">
    <property type="component" value="Unassembled WGS sequence"/>
</dbReference>
<dbReference type="SUPFAM" id="SSF55961">
    <property type="entry name" value="Bet v1-like"/>
    <property type="match status" value="1"/>
</dbReference>
<dbReference type="Pfam" id="PF00355">
    <property type="entry name" value="Rieske"/>
    <property type="match status" value="1"/>
</dbReference>
<gene>
    <name evidence="8" type="ORF">SAMN05443637_109177</name>
</gene>
<keyword evidence="4" id="KW-0560">Oxidoreductase</keyword>
<keyword evidence="5" id="KW-0408">Iron</keyword>
<comment type="cofactor">
    <cofactor evidence="1">
        <name>Fe cation</name>
        <dbReference type="ChEBI" id="CHEBI:24875"/>
    </cofactor>
</comment>
<protein>
    <submittedName>
        <fullName evidence="8">Phenylpropionate dioxygenase, large terminal subunit</fullName>
    </submittedName>
</protein>
<keyword evidence="9" id="KW-1185">Reference proteome</keyword>
<proteinExistence type="predicted"/>
<keyword evidence="3" id="KW-0479">Metal-binding</keyword>
<keyword evidence="8" id="KW-0223">Dioxygenase</keyword>
<dbReference type="PANTHER" id="PTHR43756:SF5">
    <property type="entry name" value="CHOLINE MONOOXYGENASE, CHLOROPLASTIC"/>
    <property type="match status" value="1"/>
</dbReference>
<dbReference type="PRINTS" id="PR00090">
    <property type="entry name" value="RNGDIOXGNASE"/>
</dbReference>
<dbReference type="RefSeq" id="WP_084754943.1">
    <property type="nucleotide sequence ID" value="NZ_CALGVN010000044.1"/>
</dbReference>
<evidence type="ECO:0000256" key="4">
    <source>
        <dbReference type="ARBA" id="ARBA00023002"/>
    </source>
</evidence>
<dbReference type="PANTHER" id="PTHR43756">
    <property type="entry name" value="CHOLINE MONOOXYGENASE, CHLOROPLASTIC"/>
    <property type="match status" value="1"/>
</dbReference>
<evidence type="ECO:0000259" key="7">
    <source>
        <dbReference type="PROSITE" id="PS51296"/>
    </source>
</evidence>
<evidence type="ECO:0000313" key="9">
    <source>
        <dbReference type="Proteomes" id="UP000184363"/>
    </source>
</evidence>
<name>A0A1M6U6R5_PSETH</name>
<dbReference type="OrthoDB" id="5243643at2"/>
<evidence type="ECO:0000256" key="1">
    <source>
        <dbReference type="ARBA" id="ARBA00001962"/>
    </source>
</evidence>
<evidence type="ECO:0000256" key="2">
    <source>
        <dbReference type="ARBA" id="ARBA00022714"/>
    </source>
</evidence>
<evidence type="ECO:0000256" key="5">
    <source>
        <dbReference type="ARBA" id="ARBA00023004"/>
    </source>
</evidence>
<dbReference type="STRING" id="1848.SAMN05443637_109177"/>
<evidence type="ECO:0000256" key="3">
    <source>
        <dbReference type="ARBA" id="ARBA00022723"/>
    </source>
</evidence>
<dbReference type="GO" id="GO:0004497">
    <property type="term" value="F:monooxygenase activity"/>
    <property type="evidence" value="ECO:0007669"/>
    <property type="project" value="UniProtKB-ARBA"/>
</dbReference>
<reference evidence="8 9" key="1">
    <citation type="submission" date="2016-11" db="EMBL/GenBank/DDBJ databases">
        <authorList>
            <person name="Jaros S."/>
            <person name="Januszkiewicz K."/>
            <person name="Wedrychowicz H."/>
        </authorList>
    </citation>
    <scope>NUCLEOTIDE SEQUENCE [LARGE SCALE GENOMIC DNA]</scope>
    <source>
        <strain evidence="8 9">DSM 43832</strain>
    </source>
</reference>
<dbReference type="GO" id="GO:0005506">
    <property type="term" value="F:iron ion binding"/>
    <property type="evidence" value="ECO:0007669"/>
    <property type="project" value="InterPro"/>
</dbReference>
<feature type="domain" description="Rieske" evidence="7">
    <location>
        <begin position="56"/>
        <end position="176"/>
    </location>
</feature>